<dbReference type="CDD" id="cd16024">
    <property type="entry name" value="GPI_EPT_2"/>
    <property type="match status" value="1"/>
</dbReference>
<keyword evidence="13" id="KW-1185">Reference proteome</keyword>
<protein>
    <submittedName>
        <fullName evidence="14">GPI ethanolamine phosphate transferase 2-like isoform X1</fullName>
    </submittedName>
</protein>
<dbReference type="GeneID" id="110985816"/>
<feature type="transmembrane region" description="Helical" evidence="11">
    <location>
        <begin position="733"/>
        <end position="752"/>
    </location>
</feature>
<dbReference type="KEGG" id="aplc:110985816"/>
<dbReference type="GO" id="GO:0051267">
    <property type="term" value="F:CP2 mannose-ethanolamine phosphotransferase activity"/>
    <property type="evidence" value="ECO:0007669"/>
    <property type="project" value="TreeGrafter"/>
</dbReference>
<dbReference type="InterPro" id="IPR045687">
    <property type="entry name" value="PIGG/GPI7_C"/>
</dbReference>
<evidence type="ECO:0000256" key="8">
    <source>
        <dbReference type="ARBA" id="ARBA00022989"/>
    </source>
</evidence>
<comment type="similarity">
    <text evidence="3">Belongs to the PIGG/PIGN/PIGO family. PIGG subfamily.</text>
</comment>
<keyword evidence="10" id="KW-0325">Glycoprotein</keyword>
<feature type="transmembrane region" description="Helical" evidence="11">
    <location>
        <begin position="700"/>
        <end position="721"/>
    </location>
</feature>
<dbReference type="OrthoDB" id="272139at2759"/>
<reference evidence="14" key="1">
    <citation type="submission" date="2025-08" db="UniProtKB">
        <authorList>
            <consortium name="RefSeq"/>
        </authorList>
    </citation>
    <scope>IDENTIFICATION</scope>
</reference>
<keyword evidence="9 11" id="KW-0472">Membrane</keyword>
<feature type="transmembrane region" description="Helical" evidence="11">
    <location>
        <begin position="601"/>
        <end position="622"/>
    </location>
</feature>
<evidence type="ECO:0000256" key="2">
    <source>
        <dbReference type="ARBA" id="ARBA00004687"/>
    </source>
</evidence>
<feature type="transmembrane region" description="Helical" evidence="11">
    <location>
        <begin position="493"/>
        <end position="514"/>
    </location>
</feature>
<feature type="transmembrane region" description="Helical" evidence="11">
    <location>
        <begin position="875"/>
        <end position="901"/>
    </location>
</feature>
<dbReference type="UniPathway" id="UPA00196"/>
<dbReference type="InterPro" id="IPR037674">
    <property type="entry name" value="PIG-G_N"/>
</dbReference>
<evidence type="ECO:0000313" key="13">
    <source>
        <dbReference type="Proteomes" id="UP000694845"/>
    </source>
</evidence>
<keyword evidence="7" id="KW-0256">Endoplasmic reticulum</keyword>
<evidence type="ECO:0000256" key="5">
    <source>
        <dbReference type="ARBA" id="ARBA00022679"/>
    </source>
</evidence>
<evidence type="ECO:0000256" key="6">
    <source>
        <dbReference type="ARBA" id="ARBA00022692"/>
    </source>
</evidence>
<dbReference type="RefSeq" id="XP_022102880.1">
    <property type="nucleotide sequence ID" value="XM_022247188.1"/>
</dbReference>
<evidence type="ECO:0000256" key="11">
    <source>
        <dbReference type="SAM" id="Phobius"/>
    </source>
</evidence>
<dbReference type="GO" id="GO:0005789">
    <property type="term" value="C:endoplasmic reticulum membrane"/>
    <property type="evidence" value="ECO:0007669"/>
    <property type="project" value="UniProtKB-SubCell"/>
</dbReference>
<evidence type="ECO:0000256" key="1">
    <source>
        <dbReference type="ARBA" id="ARBA00004477"/>
    </source>
</evidence>
<dbReference type="Pfam" id="PF19316">
    <property type="entry name" value="PIGO_PIGG"/>
    <property type="match status" value="1"/>
</dbReference>
<dbReference type="PANTHER" id="PTHR23072:SF0">
    <property type="entry name" value="GPI ETHANOLAMINE PHOSPHATE TRANSFERASE 2"/>
    <property type="match status" value="1"/>
</dbReference>
<evidence type="ECO:0000256" key="9">
    <source>
        <dbReference type="ARBA" id="ARBA00023136"/>
    </source>
</evidence>
<evidence type="ECO:0000256" key="7">
    <source>
        <dbReference type="ARBA" id="ARBA00022824"/>
    </source>
</evidence>
<dbReference type="InterPro" id="IPR002591">
    <property type="entry name" value="Phosphodiest/P_Trfase"/>
</dbReference>
<feature type="transmembrane region" description="Helical" evidence="11">
    <location>
        <begin position="922"/>
        <end position="941"/>
    </location>
</feature>
<dbReference type="Pfam" id="PF01663">
    <property type="entry name" value="Phosphodiest"/>
    <property type="match status" value="1"/>
</dbReference>
<dbReference type="GO" id="GO:0006506">
    <property type="term" value="P:GPI anchor biosynthetic process"/>
    <property type="evidence" value="ECO:0007669"/>
    <property type="project" value="UniProtKB-UniPathway"/>
</dbReference>
<dbReference type="FunFam" id="3.40.720.10:FF:000018">
    <property type="entry name" value="Putative GPI ethanolamine phosphate transferase 2"/>
    <property type="match status" value="1"/>
</dbReference>
<evidence type="ECO:0000313" key="14">
    <source>
        <dbReference type="RefSeq" id="XP_022102880.1"/>
    </source>
</evidence>
<keyword evidence="4" id="KW-0337">GPI-anchor biosynthesis</keyword>
<evidence type="ECO:0000256" key="3">
    <source>
        <dbReference type="ARBA" id="ARBA00005315"/>
    </source>
</evidence>
<dbReference type="AlphaFoldDB" id="A0A8B7ZDF9"/>
<dbReference type="Proteomes" id="UP000694845">
    <property type="component" value="Unplaced"/>
</dbReference>
<sequence length="986" mass="109208">MFQLSFISILRPSQPVTMRLSNLHLLLICVVSEFLGVNIFLKGFFPVKKAVEGYATFHYLPNEPYGSATTDEGFASDNEPDIGIAPVRPVFGRLVVVLIDALRADFVFGERNHDHMPYTRALLSRGATRSFLARAHPPTVTMPRIKALTSGTIPGFIDIVLNFDSVALAEDNLISQMHRQGRQLFFYGDDTWMKLFPGHFADADGTTSFFVTDYTEVDNNVTRHVRPALSNPHWDALILHYLGLDHIGHLGGPTSPLVHPKLQEMDAIIQTIHEAVTEQDKSLVLPTLIMLCGDHGMSDAGSHGGASNSETITPIVFISSAFKQVEGAVRPHPDEVYQIDVAPTLSLLMGLPVPQNSLGVAIPMMLEDNLSARQHLRALQLNSHQLSQVLKQNVDSFETDEGYVAYQRAVRFHSTWLSHTATSSSIDSQVISRKAMMQYIKSMRLMTDKVASSLARYDLHAMGIGLVLMWLVLCLLGYGISSLTSPTDVTSDLKLSILLLSGCCLATGITHVTLCTASGGATSEMLCAPSDEARVWSVMLVLLSGSLAAILLSALTQVGRLQQFFLSFSHISRFETFVLVGTISHTLSLASSSFVEEEHQTWYFLTLTVTLATFIHATASVIGHSSDKMATKVAIATATALVISRLLRAWNQTGIKWADQPDIGDWFVRPENKVSLSFVTALSFVIIYITRCFMRPNYKLLAALFGAYLYRYATGSLNLPIPFPSSQKGIHEAWVVYSLVFISLTHFVMRYTRCLYSLRSMSKGECINGPESDLLTTKPKNQVPPTLGHILEELCDIHIMLMALLLRPHNSCIIAMSVLLQHCIVGMVLPWLQMRLWAVTLVHIWMGQAAFFAQGNSNSIATVDISAGYIGMSSYIHAIAGLLTAISTYAGPILWLVRLLIYITEHHHNSFLSAIEVSYTLAISRALPLAIYTVLVTLQRYHLFVWSVFSPKLLYQTMNTCIVSGGMMFLLVHCGIVRWSMHDKHR</sequence>
<keyword evidence="6 11" id="KW-0812">Transmembrane</keyword>
<gene>
    <name evidence="14" type="primary">LOC110985816</name>
</gene>
<evidence type="ECO:0000259" key="12">
    <source>
        <dbReference type="Pfam" id="PF19316"/>
    </source>
</evidence>
<proteinExistence type="inferred from homology"/>
<comment type="pathway">
    <text evidence="2">Glycolipid biosynthesis; glycosylphosphatidylinositol-anchor biosynthesis.</text>
</comment>
<dbReference type="PANTHER" id="PTHR23072">
    <property type="entry name" value="PHOSPHATIDYLINOSITOL GLYCAN-RELATED"/>
    <property type="match status" value="1"/>
</dbReference>
<dbReference type="InterPro" id="IPR039527">
    <property type="entry name" value="PIGG/GPI7"/>
</dbReference>
<dbReference type="Gene3D" id="3.40.720.10">
    <property type="entry name" value="Alkaline Phosphatase, subunit A"/>
    <property type="match status" value="1"/>
</dbReference>
<accession>A0A8B7ZDF9</accession>
<feature type="domain" description="GPI ethanolamine phosphate transferase 2 C-terminal" evidence="12">
    <location>
        <begin position="562"/>
        <end position="961"/>
    </location>
</feature>
<comment type="subcellular location">
    <subcellularLocation>
        <location evidence="1">Endoplasmic reticulum membrane</location>
        <topology evidence="1">Multi-pass membrane protein</topology>
    </subcellularLocation>
</comment>
<feature type="transmembrane region" description="Helical" evidence="11">
    <location>
        <begin position="812"/>
        <end position="832"/>
    </location>
</feature>
<feature type="transmembrane region" description="Helical" evidence="11">
    <location>
        <begin position="953"/>
        <end position="977"/>
    </location>
</feature>
<dbReference type="SUPFAM" id="SSF53649">
    <property type="entry name" value="Alkaline phosphatase-like"/>
    <property type="match status" value="1"/>
</dbReference>
<feature type="transmembrane region" description="Helical" evidence="11">
    <location>
        <begin position="534"/>
        <end position="555"/>
    </location>
</feature>
<name>A0A8B7ZDF9_ACAPL</name>
<keyword evidence="8 11" id="KW-1133">Transmembrane helix</keyword>
<organism evidence="13 14">
    <name type="scientific">Acanthaster planci</name>
    <name type="common">Crown-of-thorns starfish</name>
    <dbReference type="NCBI Taxonomy" id="133434"/>
    <lineage>
        <taxon>Eukaryota</taxon>
        <taxon>Metazoa</taxon>
        <taxon>Echinodermata</taxon>
        <taxon>Eleutherozoa</taxon>
        <taxon>Asterozoa</taxon>
        <taxon>Asteroidea</taxon>
        <taxon>Valvatacea</taxon>
        <taxon>Valvatida</taxon>
        <taxon>Acanthasteridae</taxon>
        <taxon>Acanthaster</taxon>
    </lineage>
</organism>
<feature type="transmembrane region" description="Helical" evidence="11">
    <location>
        <begin position="459"/>
        <end position="481"/>
    </location>
</feature>
<dbReference type="InterPro" id="IPR017850">
    <property type="entry name" value="Alkaline_phosphatase_core_sf"/>
</dbReference>
<evidence type="ECO:0000256" key="10">
    <source>
        <dbReference type="ARBA" id="ARBA00023180"/>
    </source>
</evidence>
<evidence type="ECO:0000256" key="4">
    <source>
        <dbReference type="ARBA" id="ARBA00022502"/>
    </source>
</evidence>
<keyword evidence="5" id="KW-0808">Transferase</keyword>